<dbReference type="EMBL" id="KQ964249">
    <property type="protein sequence ID" value="KXJ92202.1"/>
    <property type="molecule type" value="Genomic_DNA"/>
</dbReference>
<evidence type="ECO:0000256" key="1">
    <source>
        <dbReference type="SAM" id="SignalP"/>
    </source>
</evidence>
<keyword evidence="1" id="KW-0732">Signal</keyword>
<organism evidence="2 3">
    <name type="scientific">Microdochium bolleyi</name>
    <dbReference type="NCBI Taxonomy" id="196109"/>
    <lineage>
        <taxon>Eukaryota</taxon>
        <taxon>Fungi</taxon>
        <taxon>Dikarya</taxon>
        <taxon>Ascomycota</taxon>
        <taxon>Pezizomycotina</taxon>
        <taxon>Sordariomycetes</taxon>
        <taxon>Xylariomycetidae</taxon>
        <taxon>Xylariales</taxon>
        <taxon>Microdochiaceae</taxon>
        <taxon>Microdochium</taxon>
    </lineage>
</organism>
<keyword evidence="3" id="KW-1185">Reference proteome</keyword>
<evidence type="ECO:0000313" key="2">
    <source>
        <dbReference type="EMBL" id="KXJ92202.1"/>
    </source>
</evidence>
<gene>
    <name evidence="2" type="ORF">Micbo1qcDRAFT_162362</name>
</gene>
<feature type="non-terminal residue" evidence="2">
    <location>
        <position position="89"/>
    </location>
</feature>
<reference evidence="3" key="1">
    <citation type="submission" date="2016-02" db="EMBL/GenBank/DDBJ databases">
        <title>Draft genome sequence of Microdochium bolleyi, a fungal endophyte of beachgrass.</title>
        <authorList>
            <consortium name="DOE Joint Genome Institute"/>
            <person name="David A.S."/>
            <person name="May G."/>
            <person name="Haridas S."/>
            <person name="Lim J."/>
            <person name="Wang M."/>
            <person name="Labutti K."/>
            <person name="Lipzen A."/>
            <person name="Barry K."/>
            <person name="Grigoriev I.V."/>
        </authorList>
    </citation>
    <scope>NUCLEOTIDE SEQUENCE [LARGE SCALE GENOMIC DNA]</scope>
    <source>
        <strain evidence="3">J235TASD1</strain>
    </source>
</reference>
<name>A0A136J4W7_9PEZI</name>
<evidence type="ECO:0008006" key="4">
    <source>
        <dbReference type="Google" id="ProtNLM"/>
    </source>
</evidence>
<dbReference type="STRING" id="196109.A0A136J4W7"/>
<evidence type="ECO:0000313" key="3">
    <source>
        <dbReference type="Proteomes" id="UP000070501"/>
    </source>
</evidence>
<dbReference type="Proteomes" id="UP000070501">
    <property type="component" value="Unassembled WGS sequence"/>
</dbReference>
<feature type="chain" id="PRO_5007293464" description="Lactonase, 7-bladed beta-propeller-domain-containing protein" evidence="1">
    <location>
        <begin position="21"/>
        <end position="89"/>
    </location>
</feature>
<proteinExistence type="predicted"/>
<accession>A0A136J4W7</accession>
<sequence>MFRPCLALALAAGCVAIAQAQTLPYVPTSIFLPDANIVPLQQNVSANLAYVFSPNGSAIELLTLDVSGYIDATSVSLDPVSAKLPFLGG</sequence>
<dbReference type="AlphaFoldDB" id="A0A136J4W7"/>
<protein>
    <recommendedName>
        <fullName evidence="4">Lactonase, 7-bladed beta-propeller-domain-containing protein</fullName>
    </recommendedName>
</protein>
<dbReference type="OrthoDB" id="205993at2759"/>
<feature type="signal peptide" evidence="1">
    <location>
        <begin position="1"/>
        <end position="20"/>
    </location>
</feature>
<dbReference type="InParanoid" id="A0A136J4W7"/>